<reference evidence="2" key="1">
    <citation type="submission" date="2022-03" db="EMBL/GenBank/DDBJ databases">
        <title>Identification of a novel bacterium isolated from mangrove sediments.</title>
        <authorList>
            <person name="Pan X."/>
        </authorList>
    </citation>
    <scope>NUCLEOTIDE SEQUENCE</scope>
    <source>
        <strain evidence="2">B2580</strain>
    </source>
</reference>
<organism evidence="2 3">
    <name type="scientific">Novosphingobium album</name>
    <name type="common">ex Hu et al. 2023</name>
    <dbReference type="NCBI Taxonomy" id="2930093"/>
    <lineage>
        <taxon>Bacteria</taxon>
        <taxon>Pseudomonadati</taxon>
        <taxon>Pseudomonadota</taxon>
        <taxon>Alphaproteobacteria</taxon>
        <taxon>Sphingomonadales</taxon>
        <taxon>Sphingomonadaceae</taxon>
        <taxon>Novosphingobium</taxon>
    </lineage>
</organism>
<keyword evidence="3" id="KW-1185">Reference proteome</keyword>
<dbReference type="InterPro" id="IPR003593">
    <property type="entry name" value="AAA+_ATPase"/>
</dbReference>
<evidence type="ECO:0000313" key="3">
    <source>
        <dbReference type="Proteomes" id="UP001162880"/>
    </source>
</evidence>
<dbReference type="SMART" id="SM00382">
    <property type="entry name" value="AAA"/>
    <property type="match status" value="1"/>
</dbReference>
<comment type="caution">
    <text evidence="2">The sequence shown here is derived from an EMBL/GenBank/DDBJ whole genome shotgun (WGS) entry which is preliminary data.</text>
</comment>
<proteinExistence type="predicted"/>
<protein>
    <submittedName>
        <fullName evidence="2">AAA family ATPase</fullName>
    </submittedName>
</protein>
<dbReference type="InterPro" id="IPR014819">
    <property type="entry name" value="PriCT_2"/>
</dbReference>
<dbReference type="Gene3D" id="3.40.50.300">
    <property type="entry name" value="P-loop containing nucleotide triphosphate hydrolases"/>
    <property type="match status" value="1"/>
</dbReference>
<evidence type="ECO:0000313" key="2">
    <source>
        <dbReference type="EMBL" id="MCJ2180818.1"/>
    </source>
</evidence>
<accession>A0ABT0B745</accession>
<dbReference type="Pfam" id="PF08707">
    <property type="entry name" value="PriCT_2"/>
    <property type="match status" value="1"/>
</dbReference>
<dbReference type="Proteomes" id="UP001162880">
    <property type="component" value="Unassembled WGS sequence"/>
</dbReference>
<sequence>MTLTLTDLKQITDELGGLKPNKDSQFRPMPAFDHDLEIMRSALASIPPDVPRGDGTIFSPDGGPVDDYWFGVVLAARREGGEAAKELVREWSRSSDRYSDDGFEQAWAEFEPEHPKPVTMKSVYRLALSFGWKRPARASRFELLDRTSIMALKPIEWRVKGLFPKEGIGAIFGPSGSGKSFLAIDLAIRLASGSNWFGHKTVPSAVTYVMLEGEAGLRNRIVAWEQANAGEVPLNFSAVTQSFDIAVPEDVEDLAAAVPHGGVIIIDTLNRAAPGKDENSSKDMGETIAGLKNLQKLTNGLVLVVHHTGKDTSRGMRGHSSLPAALDGAIEVKRNGQQRSWSVAKAKDGADGMEVPFKLEFVHLAFDADGEAITSCVAVHDAFPLVSTKEPQGRLQRDALNAIRSNPGTCISWDEAVSAVAASLSVPSNKRSYEARRVLTDLIKHGFLTQDPTTNEISA</sequence>
<dbReference type="InterPro" id="IPR027417">
    <property type="entry name" value="P-loop_NTPase"/>
</dbReference>
<dbReference type="InterPro" id="IPR038724">
    <property type="entry name" value="RepA"/>
</dbReference>
<gene>
    <name evidence="2" type="ORF">MTR64_19780</name>
</gene>
<dbReference type="SUPFAM" id="SSF52540">
    <property type="entry name" value="P-loop containing nucleoside triphosphate hydrolases"/>
    <property type="match status" value="1"/>
</dbReference>
<name>A0ABT0B745_9SPHN</name>
<dbReference type="RefSeq" id="WP_243996264.1">
    <property type="nucleotide sequence ID" value="NZ_JALHLE010000043.1"/>
</dbReference>
<dbReference type="Pfam" id="PF13481">
    <property type="entry name" value="AAA_25"/>
    <property type="match status" value="1"/>
</dbReference>
<dbReference type="EMBL" id="JALHLE010000043">
    <property type="protein sequence ID" value="MCJ2180818.1"/>
    <property type="molecule type" value="Genomic_DNA"/>
</dbReference>
<evidence type="ECO:0000259" key="1">
    <source>
        <dbReference type="SMART" id="SM00382"/>
    </source>
</evidence>
<feature type="domain" description="AAA+ ATPase" evidence="1">
    <location>
        <begin position="165"/>
        <end position="336"/>
    </location>
</feature>
<dbReference type="CDD" id="cd01125">
    <property type="entry name" value="RepA_RSF1010_like"/>
    <property type="match status" value="1"/>
</dbReference>